<sequence>MDTARLIQCKSDTLTYILHLESRLIELESAHNTPSESQGSQKLTSAPYKPCHVCQNPDRYAKYTRSSFQGSGVRLGFGSLRGHLTDGNRPSEHDDPPSDHDNPPSDHDNPPSDHDNPPSDGNPPSGSTLKICQWEPPPGIVSEPPGAVGERKSASQTYKWGIPWTTSEPPGTVRSVSNESEKLQFVSTFESLPESEISKWLFCNALQRKETLLRLISDLGSEDGDSAPMSQMLSIVFKAGKSMKKAGSMQELPTGSIKKRPYVCFRELVYCSLCVIALNFTPKSEDVYEAMRLGLGSDAVSHRFQQLIRGAKWANQAIHHLSQTEWGTCSWDVIYIASRRVDFFARLNDHSIEPNEIMELKDDFYPEESQTISLPLAIPSIIEAVCKYKVPLDTICRCLGYDFSHYNALQLSNLKDVLAVAQTRKRKRETFATSPTRRRPNPPPMSPGGQSDNTLCSTLESSSNSEMQELNESPISMPERAGISRVPSTLDSDDEMTDTADRDIYFSTLTSNQNQSSSSSPQSLFNQSPIDSSYHPLWNNSTGTAVPGDIRSRASSTVTVAYVEPRDGDDQLPTAMIPPMMNPVPNVEFGLSSNIATSPASTDTSGRRFSLDTTGHQQGINFDLCNLRGNFCYTDAEVVEIYSSLDAYPNHASTATQGSGTDTPDSNNGTADVDDNNIYHSISSPSAPPSTTTPEYIKTIQQSQQNQRPKERKNKETSGNSSKRQRGNPAVSLEDGCVQTPTPPSSACSSTSETPPSSDLDGQIAEDQSSTAASPLSRDTTDPNDGIVEEIASDAHLNPPIGYHVPQSIIEPLPFYQNSQEHNSANSLSRIMRVRSSTVVNCEIEGQDGRPFAEILSRPNEWPDVDTNPLPLAEPGPIIPLHNPNPLQHGSSPSTFWDHAQLDRRMREGFDPLESSALFSVFPNPTHFDTLPSGPAAQIDHRMTEGFDPLESSALFSVFPNPTHFDTLPSGPAAQIDHRMTEGFDPLESSALFSVFPNPTHFDTLPSGPAAQIDHRMTEGFDPLESSALFSVFPNPTHFDPLSSDAFNVFTDSLDNILADSLEHNPSSSTH</sequence>
<accession>A0A9W9FIR6</accession>
<protein>
    <submittedName>
        <fullName evidence="2">Uncharacterized protein</fullName>
    </submittedName>
</protein>
<feature type="region of interest" description="Disordered" evidence="1">
    <location>
        <begin position="425"/>
        <end position="497"/>
    </location>
</feature>
<proteinExistence type="predicted"/>
<feature type="compositionally biased region" description="Polar residues" evidence="1">
    <location>
        <begin position="653"/>
        <end position="670"/>
    </location>
</feature>
<feature type="compositionally biased region" description="Polar residues" evidence="1">
    <location>
        <begin position="448"/>
        <end position="474"/>
    </location>
</feature>
<gene>
    <name evidence="2" type="ORF">N7456_007025</name>
</gene>
<organism evidence="2 3">
    <name type="scientific">Penicillium angulare</name>
    <dbReference type="NCBI Taxonomy" id="116970"/>
    <lineage>
        <taxon>Eukaryota</taxon>
        <taxon>Fungi</taxon>
        <taxon>Dikarya</taxon>
        <taxon>Ascomycota</taxon>
        <taxon>Pezizomycotina</taxon>
        <taxon>Eurotiomycetes</taxon>
        <taxon>Eurotiomycetidae</taxon>
        <taxon>Eurotiales</taxon>
        <taxon>Aspergillaceae</taxon>
        <taxon>Penicillium</taxon>
    </lineage>
</organism>
<reference evidence="2" key="2">
    <citation type="journal article" date="2023" name="IMA Fungus">
        <title>Comparative genomic study of the Penicillium genus elucidates a diverse pangenome and 15 lateral gene transfer events.</title>
        <authorList>
            <person name="Petersen C."/>
            <person name="Sorensen T."/>
            <person name="Nielsen M.R."/>
            <person name="Sondergaard T.E."/>
            <person name="Sorensen J.L."/>
            <person name="Fitzpatrick D.A."/>
            <person name="Frisvad J.C."/>
            <person name="Nielsen K.L."/>
        </authorList>
    </citation>
    <scope>NUCLEOTIDE SEQUENCE</scope>
    <source>
        <strain evidence="2">IBT 30069</strain>
    </source>
</reference>
<feature type="compositionally biased region" description="Low complexity" evidence="1">
    <location>
        <begin position="118"/>
        <end position="127"/>
    </location>
</feature>
<feature type="compositionally biased region" description="Basic and acidic residues" evidence="1">
    <location>
        <begin position="83"/>
        <end position="117"/>
    </location>
</feature>
<name>A0A9W9FIR6_9EURO</name>
<feature type="compositionally biased region" description="Low complexity" evidence="1">
    <location>
        <begin position="683"/>
        <end position="694"/>
    </location>
</feature>
<feature type="region of interest" description="Disordered" evidence="1">
    <location>
        <begin position="79"/>
        <end position="154"/>
    </location>
</feature>
<keyword evidence="3" id="KW-1185">Reference proteome</keyword>
<feature type="region of interest" description="Disordered" evidence="1">
    <location>
        <begin position="653"/>
        <end position="786"/>
    </location>
</feature>
<feature type="compositionally biased region" description="Polar residues" evidence="1">
    <location>
        <begin position="766"/>
        <end position="778"/>
    </location>
</feature>
<dbReference type="AlphaFoldDB" id="A0A9W9FIR6"/>
<feature type="compositionally biased region" description="Low complexity" evidence="1">
    <location>
        <begin position="745"/>
        <end position="758"/>
    </location>
</feature>
<evidence type="ECO:0000256" key="1">
    <source>
        <dbReference type="SAM" id="MobiDB-lite"/>
    </source>
</evidence>
<feature type="compositionally biased region" description="Polar residues" evidence="1">
    <location>
        <begin position="30"/>
        <end position="44"/>
    </location>
</feature>
<reference evidence="2" key="1">
    <citation type="submission" date="2022-11" db="EMBL/GenBank/DDBJ databases">
        <authorList>
            <person name="Petersen C."/>
        </authorList>
    </citation>
    <scope>NUCLEOTIDE SEQUENCE</scope>
    <source>
        <strain evidence="2">IBT 30069</strain>
    </source>
</reference>
<dbReference type="OrthoDB" id="4369665at2759"/>
<comment type="caution">
    <text evidence="2">The sequence shown here is derived from an EMBL/GenBank/DDBJ whole genome shotgun (WGS) entry which is preliminary data.</text>
</comment>
<feature type="region of interest" description="Disordered" evidence="1">
    <location>
        <begin position="30"/>
        <end position="49"/>
    </location>
</feature>
<evidence type="ECO:0000313" key="2">
    <source>
        <dbReference type="EMBL" id="KAJ5100973.1"/>
    </source>
</evidence>
<evidence type="ECO:0000313" key="3">
    <source>
        <dbReference type="Proteomes" id="UP001149165"/>
    </source>
</evidence>
<dbReference type="EMBL" id="JAPQKH010000004">
    <property type="protein sequence ID" value="KAJ5100973.1"/>
    <property type="molecule type" value="Genomic_DNA"/>
</dbReference>
<dbReference type="Proteomes" id="UP001149165">
    <property type="component" value="Unassembled WGS sequence"/>
</dbReference>